<evidence type="ECO:0000256" key="1">
    <source>
        <dbReference type="SAM" id="MobiDB-lite"/>
    </source>
</evidence>
<gene>
    <name evidence="4" type="ORF">pdam_00016523</name>
</gene>
<accession>A0A3M6UI32</accession>
<dbReference type="AlphaFoldDB" id="A0A3M6UI32"/>
<dbReference type="Proteomes" id="UP000275408">
    <property type="component" value="Unassembled WGS sequence"/>
</dbReference>
<evidence type="ECO:0000256" key="2">
    <source>
        <dbReference type="SAM" id="Phobius"/>
    </source>
</evidence>
<dbReference type="InterPro" id="IPR000082">
    <property type="entry name" value="SEA_dom"/>
</dbReference>
<keyword evidence="2" id="KW-0472">Membrane</keyword>
<feature type="compositionally biased region" description="Low complexity" evidence="1">
    <location>
        <begin position="624"/>
        <end position="637"/>
    </location>
</feature>
<dbReference type="EMBL" id="RCHS01001489">
    <property type="protein sequence ID" value="RMX53219.1"/>
    <property type="molecule type" value="Genomic_DNA"/>
</dbReference>
<organism evidence="4 5">
    <name type="scientific">Pocillopora damicornis</name>
    <name type="common">Cauliflower coral</name>
    <name type="synonym">Millepora damicornis</name>
    <dbReference type="NCBI Taxonomy" id="46731"/>
    <lineage>
        <taxon>Eukaryota</taxon>
        <taxon>Metazoa</taxon>
        <taxon>Cnidaria</taxon>
        <taxon>Anthozoa</taxon>
        <taxon>Hexacorallia</taxon>
        <taxon>Scleractinia</taxon>
        <taxon>Astrocoeniina</taxon>
        <taxon>Pocilloporidae</taxon>
        <taxon>Pocillopora</taxon>
    </lineage>
</organism>
<feature type="compositionally biased region" description="Polar residues" evidence="1">
    <location>
        <begin position="288"/>
        <end position="308"/>
    </location>
</feature>
<evidence type="ECO:0000313" key="5">
    <source>
        <dbReference type="Proteomes" id="UP000275408"/>
    </source>
</evidence>
<feature type="non-terminal residue" evidence="4">
    <location>
        <position position="1036"/>
    </location>
</feature>
<reference evidence="4 5" key="1">
    <citation type="journal article" date="2018" name="Sci. Rep.">
        <title>Comparative analysis of the Pocillopora damicornis genome highlights role of immune system in coral evolution.</title>
        <authorList>
            <person name="Cunning R."/>
            <person name="Bay R.A."/>
            <person name="Gillette P."/>
            <person name="Baker A.C."/>
            <person name="Traylor-Knowles N."/>
        </authorList>
    </citation>
    <scope>NUCLEOTIDE SEQUENCE [LARGE SCALE GENOMIC DNA]</scope>
    <source>
        <strain evidence="4">RSMAS</strain>
        <tissue evidence="4">Whole animal</tissue>
    </source>
</reference>
<feature type="region of interest" description="Disordered" evidence="1">
    <location>
        <begin position="288"/>
        <end position="312"/>
    </location>
</feature>
<dbReference type="PROSITE" id="PS50024">
    <property type="entry name" value="SEA"/>
    <property type="match status" value="1"/>
</dbReference>
<feature type="domain" description="SEA" evidence="3">
    <location>
        <begin position="1000"/>
        <end position="1036"/>
    </location>
</feature>
<evidence type="ECO:0000259" key="3">
    <source>
        <dbReference type="PROSITE" id="PS50024"/>
    </source>
</evidence>
<feature type="compositionally biased region" description="Polar residues" evidence="1">
    <location>
        <begin position="203"/>
        <end position="212"/>
    </location>
</feature>
<comment type="caution">
    <text evidence="4">The sequence shown here is derived from an EMBL/GenBank/DDBJ whole genome shotgun (WGS) entry which is preliminary data.</text>
</comment>
<keyword evidence="2" id="KW-0812">Transmembrane</keyword>
<protein>
    <recommendedName>
        <fullName evidence="3">SEA domain-containing protein</fullName>
    </recommendedName>
</protein>
<feature type="transmembrane region" description="Helical" evidence="2">
    <location>
        <begin position="46"/>
        <end position="69"/>
    </location>
</feature>
<feature type="region of interest" description="Disordered" evidence="1">
    <location>
        <begin position="165"/>
        <end position="212"/>
    </location>
</feature>
<keyword evidence="2" id="KW-1133">Transmembrane helix</keyword>
<keyword evidence="5" id="KW-1185">Reference proteome</keyword>
<feature type="compositionally biased region" description="Polar residues" evidence="1">
    <location>
        <begin position="165"/>
        <end position="195"/>
    </location>
</feature>
<dbReference type="STRING" id="46731.A0A3M6UI32"/>
<feature type="non-terminal residue" evidence="4">
    <location>
        <position position="1"/>
    </location>
</feature>
<name>A0A3M6UI32_POCDA</name>
<evidence type="ECO:0000313" key="4">
    <source>
        <dbReference type="EMBL" id="RMX53219.1"/>
    </source>
</evidence>
<sequence>LHSFVLKAEAPQKSNCQVIVFVTERSTNVEQLICFWVVAYLIGRRYVLIFLITMFLFTRLQLISAWLIVQATTSLERQVTYTEHPTTTAHQVFTALQSYSTVSKALDASMKEPVTARSPDVASQVDQQRRYQPAILVVDTSNTTVATHNQTASLETFNVASENSSTGKQQLVSLQSHKSSKEQPASASLDSPSGQSRKEADQETSILRATEQKTTVVPDMYLAPRIQPTTLLTLKNTTQLQTTVSSYAIATNTAVNSTTEHVQDDDTPRLISLIQQAHAILDHQNINSLPKNSSYEEQIPTPSSTAEEQGTAVPNALSTPQYQTTNPVSHNSYAEKLLTSVFGTSTTLASVHRTKQQTTTEAQPQFQLNPSPQIASLIAGEPLSSVDQVNLTQEQLNITSYGQPRPTTSTPHEVSFNQISSLLPQNTSIGQKISSLDQPATSLRHQNTISLAQNKSFEQPKTLTSFNGYPLELHSSISQNINPSRPLSPVVQLHSTLEQKNSTSLVQNSTQYGKPITVTPLKGSSANLPSLTLQNNSTTQPSSVVDQVTSAQEQRNNTSLTQTKYHGQSVTVKPYESTLAKVQTMVSSNSSSLQPLLSVEKLTLPIQKQNFTFMVQNGSNGQPTTVSSHSTSSAQLSSRKRQNSILEQTNEPYVNSTPKLQPLPSLFQNDSAEQLATTSTKSYSTIKLASLITKDNYTEQPLSIMHQGNTTYEQQPTALIYGGKPTTDLFDVGSKVQNATLIPYNGNTEHISTSASRQNLSIKLYSLILQSNSAEQPSPPVHQTKLAEKSLSQDSPFGLKPTSAESQANSFVQLTIFIPQNNSIPIEIPPSALHQTKLTVEQKVTTALQPTNLVSQKYSAEQSMTVSASIQSNSLRTTLAHKHTVEQNSSVIHQDNSTILRSPNKNSSWLFASPVLVVNSTLQQKFTSTSTIDDESTPKPFTLLPEISSSEHKFKRTKFSVHSSLQEKNSTSFTVQTTAASSQFYSTQQSTAITLPLLRKVTTLRFVFLLKNVDFDFDLFDDSSATYESLEANVTN</sequence>
<proteinExistence type="predicted"/>
<feature type="region of interest" description="Disordered" evidence="1">
    <location>
        <begin position="615"/>
        <end position="642"/>
    </location>
</feature>